<evidence type="ECO:0000256" key="1">
    <source>
        <dbReference type="PROSITE-ProRule" id="PRU01005"/>
    </source>
</evidence>
<evidence type="ECO:0000313" key="3">
    <source>
        <dbReference type="EMBL" id="KDR20608.1"/>
    </source>
</evidence>
<dbReference type="Gene3D" id="1.10.10.1940">
    <property type="match status" value="1"/>
</dbReference>
<name>A0A067RJE3_ZOONE</name>
<dbReference type="Proteomes" id="UP000027135">
    <property type="component" value="Unassembled WGS sequence"/>
</dbReference>
<reference evidence="3 4" key="1">
    <citation type="journal article" date="2014" name="Nat. Commun.">
        <title>Molecular traces of alternative social organization in a termite genome.</title>
        <authorList>
            <person name="Terrapon N."/>
            <person name="Li C."/>
            <person name="Robertson H.M."/>
            <person name="Ji L."/>
            <person name="Meng X."/>
            <person name="Booth W."/>
            <person name="Chen Z."/>
            <person name="Childers C.P."/>
            <person name="Glastad K.M."/>
            <person name="Gokhale K."/>
            <person name="Gowin J."/>
            <person name="Gronenberg W."/>
            <person name="Hermansen R.A."/>
            <person name="Hu H."/>
            <person name="Hunt B.G."/>
            <person name="Huylmans A.K."/>
            <person name="Khalil S.M."/>
            <person name="Mitchell R.D."/>
            <person name="Munoz-Torres M.C."/>
            <person name="Mustard J.A."/>
            <person name="Pan H."/>
            <person name="Reese J.T."/>
            <person name="Scharf M.E."/>
            <person name="Sun F."/>
            <person name="Vogel H."/>
            <person name="Xiao J."/>
            <person name="Yang W."/>
            <person name="Yang Z."/>
            <person name="Yang Z."/>
            <person name="Zhou J."/>
            <person name="Zhu J."/>
            <person name="Brent C.S."/>
            <person name="Elsik C.G."/>
            <person name="Goodisman M.A."/>
            <person name="Liberles D.A."/>
            <person name="Roe R.M."/>
            <person name="Vargo E.L."/>
            <person name="Vilcinskas A."/>
            <person name="Wang J."/>
            <person name="Bornberg-Bauer E."/>
            <person name="Korb J."/>
            <person name="Zhang G."/>
            <person name="Liebig J."/>
        </authorList>
    </citation>
    <scope>NUCLEOTIDE SEQUENCE [LARGE SCALE GENOMIC DNA]</scope>
    <source>
        <tissue evidence="3">Whole organism</tissue>
    </source>
</reference>
<dbReference type="EMBL" id="KK852595">
    <property type="protein sequence ID" value="KDR20608.1"/>
    <property type="molecule type" value="Genomic_DNA"/>
</dbReference>
<dbReference type="InParanoid" id="A0A067RJE3"/>
<accession>A0A067RJE3</accession>
<organism evidence="3 4">
    <name type="scientific">Zootermopsis nevadensis</name>
    <name type="common">Dampwood termite</name>
    <dbReference type="NCBI Taxonomy" id="136037"/>
    <lineage>
        <taxon>Eukaryota</taxon>
        <taxon>Metazoa</taxon>
        <taxon>Ecdysozoa</taxon>
        <taxon>Arthropoda</taxon>
        <taxon>Hexapoda</taxon>
        <taxon>Insecta</taxon>
        <taxon>Pterygota</taxon>
        <taxon>Neoptera</taxon>
        <taxon>Polyneoptera</taxon>
        <taxon>Dictyoptera</taxon>
        <taxon>Blattodea</taxon>
        <taxon>Blattoidea</taxon>
        <taxon>Termitoidae</taxon>
        <taxon>Termopsidae</taxon>
        <taxon>Zootermopsis</taxon>
    </lineage>
</organism>
<feature type="domain" description="ShKT" evidence="2">
    <location>
        <begin position="1"/>
        <end position="12"/>
    </location>
</feature>
<sequence>MNVNCAKSCRLCDSKCGNYNRNCEEWARLRECTKNPDYMTIYCPKACHSCHGGTGADVGCKDWNEYCAAWARNGQCRVNPDYMLVYCRKSCSQC</sequence>
<feature type="disulfide bond" evidence="1">
    <location>
        <begin position="60"/>
        <end position="94"/>
    </location>
</feature>
<evidence type="ECO:0000259" key="2">
    <source>
        <dbReference type="PROSITE" id="PS51670"/>
    </source>
</evidence>
<feature type="domain" description="ShKT" evidence="2">
    <location>
        <begin position="60"/>
        <end position="94"/>
    </location>
</feature>
<protein>
    <submittedName>
        <fullName evidence="3">Putative tyrosinase-like protein tyr-3</fullName>
    </submittedName>
</protein>
<feature type="disulfide bond" evidence="1">
    <location>
        <begin position="16"/>
        <end position="50"/>
    </location>
</feature>
<dbReference type="PROSITE" id="PS51670">
    <property type="entry name" value="SHKT"/>
    <property type="match status" value="3"/>
</dbReference>
<dbReference type="InterPro" id="IPR003582">
    <property type="entry name" value="ShKT_dom"/>
</dbReference>
<keyword evidence="4" id="KW-1185">Reference proteome</keyword>
<dbReference type="Pfam" id="PF01549">
    <property type="entry name" value="ShK"/>
    <property type="match status" value="3"/>
</dbReference>
<gene>
    <name evidence="3" type="ORF">L798_04368</name>
</gene>
<feature type="domain" description="ShKT" evidence="2">
    <location>
        <begin position="16"/>
        <end position="50"/>
    </location>
</feature>
<dbReference type="SMART" id="SM00254">
    <property type="entry name" value="ShKT"/>
    <property type="match status" value="2"/>
</dbReference>
<evidence type="ECO:0000313" key="4">
    <source>
        <dbReference type="Proteomes" id="UP000027135"/>
    </source>
</evidence>
<dbReference type="AlphaFoldDB" id="A0A067RJE3"/>
<keyword evidence="1" id="KW-1015">Disulfide bond</keyword>
<dbReference type="OMA" id="NGSCERW"/>
<comment type="caution">
    <text evidence="1">Lacks conserved residue(s) required for the propagation of feature annotation.</text>
</comment>
<proteinExistence type="predicted"/>